<organism evidence="1 2">
    <name type="scientific">Trichinella pseudospiralis</name>
    <name type="common">Parasitic roundworm</name>
    <dbReference type="NCBI Taxonomy" id="6337"/>
    <lineage>
        <taxon>Eukaryota</taxon>
        <taxon>Metazoa</taxon>
        <taxon>Ecdysozoa</taxon>
        <taxon>Nematoda</taxon>
        <taxon>Enoplea</taxon>
        <taxon>Dorylaimia</taxon>
        <taxon>Trichinellida</taxon>
        <taxon>Trichinellidae</taxon>
        <taxon>Trichinella</taxon>
    </lineage>
</organism>
<dbReference type="Proteomes" id="UP000054995">
    <property type="component" value="Unassembled WGS sequence"/>
</dbReference>
<gene>
    <name evidence="1" type="ORF">T4D_11804</name>
</gene>
<name>A0A0V1F263_TRIPS</name>
<accession>A0A0V1F263</accession>
<comment type="caution">
    <text evidence="1">The sequence shown here is derived from an EMBL/GenBank/DDBJ whole genome shotgun (WGS) entry which is preliminary data.</text>
</comment>
<protein>
    <submittedName>
        <fullName evidence="1">Uncharacterized protein</fullName>
    </submittedName>
</protein>
<evidence type="ECO:0000313" key="2">
    <source>
        <dbReference type="Proteomes" id="UP000054995"/>
    </source>
</evidence>
<keyword evidence="2" id="KW-1185">Reference proteome</keyword>
<reference evidence="1 2" key="1">
    <citation type="submission" date="2015-01" db="EMBL/GenBank/DDBJ databases">
        <title>Evolution of Trichinella species and genotypes.</title>
        <authorList>
            <person name="Korhonen P.K."/>
            <person name="Edoardo P."/>
            <person name="Giuseppe L.R."/>
            <person name="Gasser R.B."/>
        </authorList>
    </citation>
    <scope>NUCLEOTIDE SEQUENCE [LARGE SCALE GENOMIC DNA]</scope>
    <source>
        <strain evidence="1">ISS470</strain>
    </source>
</reference>
<sequence length="46" mass="5053">MVSLFLEIFKNDDVILPEELSPGNLFSDALFRQSAINANNSSVAQP</sequence>
<proteinExistence type="predicted"/>
<evidence type="ECO:0000313" key="1">
    <source>
        <dbReference type="EMBL" id="KRY80132.1"/>
    </source>
</evidence>
<dbReference type="EMBL" id="JYDT01000779">
    <property type="protein sequence ID" value="KRY80132.1"/>
    <property type="molecule type" value="Genomic_DNA"/>
</dbReference>
<dbReference type="AlphaFoldDB" id="A0A0V1F263"/>